<evidence type="ECO:0000256" key="1">
    <source>
        <dbReference type="ARBA" id="ARBA00007452"/>
    </source>
</evidence>
<evidence type="ECO:0000256" key="6">
    <source>
        <dbReference type="ARBA" id="ARBA00033409"/>
    </source>
</evidence>
<dbReference type="InterPro" id="IPR012340">
    <property type="entry name" value="NA-bd_OB-fold"/>
</dbReference>
<keyword evidence="4 7" id="KW-0233">DNA recombination</keyword>
<dbReference type="InterPro" id="IPR037278">
    <property type="entry name" value="ARFGAP/RecO"/>
</dbReference>
<gene>
    <name evidence="7" type="primary">recO</name>
    <name evidence="9" type="ORF">DFR58_11679</name>
</gene>
<comment type="function">
    <text evidence="7">Involved in DNA repair and RecF pathway recombination.</text>
</comment>
<dbReference type="InterPro" id="IPR003717">
    <property type="entry name" value="RecO"/>
</dbReference>
<keyword evidence="3 7" id="KW-0227">DNA damage</keyword>
<dbReference type="Pfam" id="PF02565">
    <property type="entry name" value="RecO_C"/>
    <property type="match status" value="1"/>
</dbReference>
<dbReference type="OrthoDB" id="9797083at2"/>
<dbReference type="RefSeq" id="WP_114298479.1">
    <property type="nucleotide sequence ID" value="NZ_QPJT01000016.1"/>
</dbReference>
<proteinExistence type="inferred from homology"/>
<dbReference type="Pfam" id="PF11967">
    <property type="entry name" value="RecO_N"/>
    <property type="match status" value="1"/>
</dbReference>
<dbReference type="EMBL" id="QPJT01000016">
    <property type="protein sequence ID" value="RCX13843.1"/>
    <property type="molecule type" value="Genomic_DNA"/>
</dbReference>
<evidence type="ECO:0000256" key="4">
    <source>
        <dbReference type="ARBA" id="ARBA00023172"/>
    </source>
</evidence>
<accession>A0A369AXF5</accession>
<evidence type="ECO:0000313" key="9">
    <source>
        <dbReference type="EMBL" id="RCX13843.1"/>
    </source>
</evidence>
<dbReference type="InterPro" id="IPR022572">
    <property type="entry name" value="DNA_rep/recomb_RecO_N"/>
</dbReference>
<dbReference type="NCBIfam" id="TIGR00613">
    <property type="entry name" value="reco"/>
    <property type="match status" value="1"/>
</dbReference>
<feature type="domain" description="DNA replication/recombination mediator RecO N-terminal" evidence="8">
    <location>
        <begin position="1"/>
        <end position="79"/>
    </location>
</feature>
<sequence length="250" mass="28486">MGYIKTKGIIIKEINTGEADKILTIFSRNYGKISGSAKGARRPKNKLAAATQMLCYSDFVLFKGRDMYSINSCDIIEPFYEIRNDVVKLTYCAHFVDIINDAIQEGQPAPKALQLFLNSLHLLAKTEKPPELIARIFEMRLLSILGYAPYLKCCIECGNADLSREVFFSFKQCGVLCQDCGRKEQSSINISQGTLRALRHIAHCGFNELFCFDLAPPLINEMGRICKRYLRERLEREYTKLDFLKSLNMP</sequence>
<dbReference type="PANTHER" id="PTHR33991">
    <property type="entry name" value="DNA REPAIR PROTEIN RECO"/>
    <property type="match status" value="1"/>
</dbReference>
<comment type="caution">
    <text evidence="9">The sequence shown here is derived from an EMBL/GenBank/DDBJ whole genome shotgun (WGS) entry which is preliminary data.</text>
</comment>
<reference evidence="9 10" key="1">
    <citation type="submission" date="2018-07" db="EMBL/GenBank/DDBJ databases">
        <title>Genomic Encyclopedia of Type Strains, Phase IV (KMG-IV): sequencing the most valuable type-strain genomes for metagenomic binning, comparative biology and taxonomic classification.</title>
        <authorList>
            <person name="Goeker M."/>
        </authorList>
    </citation>
    <scope>NUCLEOTIDE SEQUENCE [LARGE SCALE GENOMIC DNA]</scope>
    <source>
        <strain evidence="9 10">DSM 27016</strain>
    </source>
</reference>
<evidence type="ECO:0000259" key="8">
    <source>
        <dbReference type="Pfam" id="PF11967"/>
    </source>
</evidence>
<dbReference type="SUPFAM" id="SSF57863">
    <property type="entry name" value="ArfGap/RecO-like zinc finger"/>
    <property type="match status" value="1"/>
</dbReference>
<dbReference type="GO" id="GO:0006310">
    <property type="term" value="P:DNA recombination"/>
    <property type="evidence" value="ECO:0007669"/>
    <property type="project" value="UniProtKB-UniRule"/>
</dbReference>
<evidence type="ECO:0000256" key="5">
    <source>
        <dbReference type="ARBA" id="ARBA00023204"/>
    </source>
</evidence>
<evidence type="ECO:0000256" key="3">
    <source>
        <dbReference type="ARBA" id="ARBA00022763"/>
    </source>
</evidence>
<organism evidence="9 10">
    <name type="scientific">Anaerobacterium chartisolvens</name>
    <dbReference type="NCBI Taxonomy" id="1297424"/>
    <lineage>
        <taxon>Bacteria</taxon>
        <taxon>Bacillati</taxon>
        <taxon>Bacillota</taxon>
        <taxon>Clostridia</taxon>
        <taxon>Eubacteriales</taxon>
        <taxon>Oscillospiraceae</taxon>
        <taxon>Anaerobacterium</taxon>
    </lineage>
</organism>
<dbReference type="InterPro" id="IPR042242">
    <property type="entry name" value="RecO_C"/>
</dbReference>
<dbReference type="Gene3D" id="1.20.1440.120">
    <property type="entry name" value="Recombination protein O, C-terminal domain"/>
    <property type="match status" value="1"/>
</dbReference>
<evidence type="ECO:0000313" key="10">
    <source>
        <dbReference type="Proteomes" id="UP000253034"/>
    </source>
</evidence>
<dbReference type="GO" id="GO:0006302">
    <property type="term" value="P:double-strand break repair"/>
    <property type="evidence" value="ECO:0007669"/>
    <property type="project" value="TreeGrafter"/>
</dbReference>
<name>A0A369AXF5_9FIRM</name>
<protein>
    <recommendedName>
        <fullName evidence="2 7">DNA repair protein RecO</fullName>
    </recommendedName>
    <alternativeName>
        <fullName evidence="6 7">Recombination protein O</fullName>
    </alternativeName>
</protein>
<keyword evidence="10" id="KW-1185">Reference proteome</keyword>
<dbReference type="PANTHER" id="PTHR33991:SF1">
    <property type="entry name" value="DNA REPAIR PROTEIN RECO"/>
    <property type="match status" value="1"/>
</dbReference>
<dbReference type="GO" id="GO:0043590">
    <property type="term" value="C:bacterial nucleoid"/>
    <property type="evidence" value="ECO:0007669"/>
    <property type="project" value="TreeGrafter"/>
</dbReference>
<dbReference type="Gene3D" id="2.40.50.140">
    <property type="entry name" value="Nucleic acid-binding proteins"/>
    <property type="match status" value="1"/>
</dbReference>
<evidence type="ECO:0000256" key="2">
    <source>
        <dbReference type="ARBA" id="ARBA00021310"/>
    </source>
</evidence>
<dbReference type="Proteomes" id="UP000253034">
    <property type="component" value="Unassembled WGS sequence"/>
</dbReference>
<evidence type="ECO:0000256" key="7">
    <source>
        <dbReference type="HAMAP-Rule" id="MF_00201"/>
    </source>
</evidence>
<comment type="similarity">
    <text evidence="1 7">Belongs to the RecO family.</text>
</comment>
<dbReference type="HAMAP" id="MF_00201">
    <property type="entry name" value="RecO"/>
    <property type="match status" value="1"/>
</dbReference>
<keyword evidence="5 7" id="KW-0234">DNA repair</keyword>
<dbReference type="AlphaFoldDB" id="A0A369AXF5"/>
<dbReference type="SUPFAM" id="SSF50249">
    <property type="entry name" value="Nucleic acid-binding proteins"/>
    <property type="match status" value="1"/>
</dbReference>